<keyword evidence="2" id="KW-0328">Glycosyltransferase</keyword>
<organism evidence="3 4">
    <name type="scientific">Vitis vinifera</name>
    <name type="common">Grape</name>
    <dbReference type="NCBI Taxonomy" id="29760"/>
    <lineage>
        <taxon>Eukaryota</taxon>
        <taxon>Viridiplantae</taxon>
        <taxon>Streptophyta</taxon>
        <taxon>Embryophyta</taxon>
        <taxon>Tracheophyta</taxon>
        <taxon>Spermatophyta</taxon>
        <taxon>Magnoliopsida</taxon>
        <taxon>eudicotyledons</taxon>
        <taxon>Gunneridae</taxon>
        <taxon>Pentapetalae</taxon>
        <taxon>rosids</taxon>
        <taxon>Vitales</taxon>
        <taxon>Vitaceae</taxon>
        <taxon>Viteae</taxon>
        <taxon>Vitis</taxon>
    </lineage>
</organism>
<sequence>MWYVTVTVLTTLANYPSIRSSLLDTTISVVDLPFLVNIPGVPPGIESTDKLPSMSFFVPLSPPPSSSNPTSNSNYAMTLSSIMLREKPHAMVSSVDEVFSVLGLPWVKLTTNDFERPLSELEPKGALFDLVAETSAVAFKSHGILVNGFYELEPRFNDYWNQKIGPKAWCVGPLCLAEPPRV</sequence>
<reference evidence="3 4" key="1">
    <citation type="journal article" date="2018" name="PLoS Genet.">
        <title>Population sequencing reveals clonal diversity and ancestral inbreeding in the grapevine cultivar Chardonnay.</title>
        <authorList>
            <person name="Roach M.J."/>
            <person name="Johnson D.L."/>
            <person name="Bohlmann J."/>
            <person name="van Vuuren H.J."/>
            <person name="Jones S.J."/>
            <person name="Pretorius I.S."/>
            <person name="Schmidt S.A."/>
            <person name="Borneman A.R."/>
        </authorList>
    </citation>
    <scope>NUCLEOTIDE SEQUENCE [LARGE SCALE GENOMIC DNA]</scope>
    <source>
        <strain evidence="4">cv. Chardonnay</strain>
        <tissue evidence="3">Leaf</tissue>
    </source>
</reference>
<evidence type="ECO:0000256" key="1">
    <source>
        <dbReference type="ARBA" id="ARBA00009995"/>
    </source>
</evidence>
<dbReference type="GO" id="GO:0016757">
    <property type="term" value="F:glycosyltransferase activity"/>
    <property type="evidence" value="ECO:0007669"/>
    <property type="project" value="UniProtKB-KW"/>
</dbReference>
<name>A0A438EYQ9_VITVI</name>
<dbReference type="PANTHER" id="PTHR48047:SF51">
    <property type="entry name" value="GLYCOSYLTRANSFERASE"/>
    <property type="match status" value="1"/>
</dbReference>
<dbReference type="Proteomes" id="UP000288805">
    <property type="component" value="Unassembled WGS sequence"/>
</dbReference>
<dbReference type="EMBL" id="QGNW01001161">
    <property type="protein sequence ID" value="RVW52880.1"/>
    <property type="molecule type" value="Genomic_DNA"/>
</dbReference>
<dbReference type="SUPFAM" id="SSF53756">
    <property type="entry name" value="UDP-Glycosyltransferase/glycogen phosphorylase"/>
    <property type="match status" value="1"/>
</dbReference>
<dbReference type="Gene3D" id="3.40.50.2000">
    <property type="entry name" value="Glycogen Phosphorylase B"/>
    <property type="match status" value="1"/>
</dbReference>
<accession>A0A438EYQ9</accession>
<protein>
    <submittedName>
        <fullName evidence="3">UDP-glycosyltransferase 90A1</fullName>
    </submittedName>
</protein>
<evidence type="ECO:0000313" key="3">
    <source>
        <dbReference type="EMBL" id="RVW52880.1"/>
    </source>
</evidence>
<comment type="caution">
    <text evidence="3">The sequence shown here is derived from an EMBL/GenBank/DDBJ whole genome shotgun (WGS) entry which is preliminary data.</text>
</comment>
<evidence type="ECO:0000256" key="2">
    <source>
        <dbReference type="ARBA" id="ARBA00022676"/>
    </source>
</evidence>
<keyword evidence="3" id="KW-0808">Transferase</keyword>
<comment type="similarity">
    <text evidence="1">Belongs to the UDP-glycosyltransferase family.</text>
</comment>
<dbReference type="AlphaFoldDB" id="A0A438EYQ9"/>
<evidence type="ECO:0000313" key="4">
    <source>
        <dbReference type="Proteomes" id="UP000288805"/>
    </source>
</evidence>
<gene>
    <name evidence="3" type="primary">UGT90A1_6</name>
    <name evidence="3" type="ORF">CK203_089615</name>
</gene>
<dbReference type="PANTHER" id="PTHR48047">
    <property type="entry name" value="GLYCOSYLTRANSFERASE"/>
    <property type="match status" value="1"/>
</dbReference>
<proteinExistence type="inferred from homology"/>